<dbReference type="GeneID" id="64660210"/>
<comment type="subcellular location">
    <subcellularLocation>
        <location evidence="1">Membrane</location>
        <topology evidence="1">Multi-pass membrane protein</topology>
    </subcellularLocation>
</comment>
<feature type="transmembrane region" description="Helical" evidence="10">
    <location>
        <begin position="921"/>
        <end position="945"/>
    </location>
</feature>
<feature type="region of interest" description="Disordered" evidence="9">
    <location>
        <begin position="400"/>
        <end position="424"/>
    </location>
</feature>
<dbReference type="EMBL" id="JABBWK010000001">
    <property type="protein sequence ID" value="KAG1908774.1"/>
    <property type="molecule type" value="Genomic_DNA"/>
</dbReference>
<comment type="similarity">
    <text evidence="2">Belongs to the oligopeptide OPT transporter family.</text>
</comment>
<feature type="transmembrane region" description="Helical" evidence="10">
    <location>
        <begin position="992"/>
        <end position="1020"/>
    </location>
</feature>
<dbReference type="Pfam" id="PF14630">
    <property type="entry name" value="ORC5_C"/>
    <property type="match status" value="1"/>
</dbReference>
<evidence type="ECO:0000256" key="9">
    <source>
        <dbReference type="SAM" id="MobiDB-lite"/>
    </source>
</evidence>
<evidence type="ECO:0000256" key="2">
    <source>
        <dbReference type="ARBA" id="ARBA00008807"/>
    </source>
</evidence>
<dbReference type="RefSeq" id="XP_041234349.1">
    <property type="nucleotide sequence ID" value="XM_041365912.1"/>
</dbReference>
<feature type="transmembrane region" description="Helical" evidence="10">
    <location>
        <begin position="851"/>
        <end position="876"/>
    </location>
</feature>
<dbReference type="GO" id="GO:0035673">
    <property type="term" value="F:oligopeptide transmembrane transporter activity"/>
    <property type="evidence" value="ECO:0007669"/>
    <property type="project" value="InterPro"/>
</dbReference>
<evidence type="ECO:0000256" key="3">
    <source>
        <dbReference type="ARBA" id="ARBA00022448"/>
    </source>
</evidence>
<keyword evidence="4 10" id="KW-0812">Transmembrane</keyword>
<feature type="compositionally biased region" description="Basic residues" evidence="9">
    <location>
        <begin position="408"/>
        <end position="417"/>
    </location>
</feature>
<feature type="region of interest" description="Disordered" evidence="9">
    <location>
        <begin position="641"/>
        <end position="664"/>
    </location>
</feature>
<protein>
    <submittedName>
        <fullName evidence="13">OPT oligopeptide transporter protein-domain-containing protein</fullName>
    </submittedName>
</protein>
<keyword evidence="6" id="KW-0653">Protein transport</keyword>
<feature type="transmembrane region" description="Helical" evidence="10">
    <location>
        <begin position="1052"/>
        <end position="1072"/>
    </location>
</feature>
<dbReference type="InterPro" id="IPR048866">
    <property type="entry name" value="ORC5_lid"/>
</dbReference>
<proteinExistence type="inferred from homology"/>
<evidence type="ECO:0000256" key="10">
    <source>
        <dbReference type="SAM" id="Phobius"/>
    </source>
</evidence>
<dbReference type="NCBIfam" id="TIGR00728">
    <property type="entry name" value="OPT_sfam"/>
    <property type="match status" value="1"/>
</dbReference>
<gene>
    <name evidence="13" type="ORF">F5891DRAFT_1180327</name>
</gene>
<evidence type="ECO:0000259" key="12">
    <source>
        <dbReference type="Pfam" id="PF21639"/>
    </source>
</evidence>
<reference evidence="13" key="1">
    <citation type="journal article" date="2020" name="New Phytol.">
        <title>Comparative genomics reveals dynamic genome evolution in host specialist ectomycorrhizal fungi.</title>
        <authorList>
            <person name="Lofgren L.A."/>
            <person name="Nguyen N.H."/>
            <person name="Vilgalys R."/>
            <person name="Ruytinx J."/>
            <person name="Liao H.L."/>
            <person name="Branco S."/>
            <person name="Kuo A."/>
            <person name="LaButti K."/>
            <person name="Lipzen A."/>
            <person name="Andreopoulos W."/>
            <person name="Pangilinan J."/>
            <person name="Riley R."/>
            <person name="Hundley H."/>
            <person name="Na H."/>
            <person name="Barry K."/>
            <person name="Grigoriev I.V."/>
            <person name="Stajich J.E."/>
            <person name="Kennedy P.G."/>
        </authorList>
    </citation>
    <scope>NUCLEOTIDE SEQUENCE</scope>
    <source>
        <strain evidence="13">FC203</strain>
    </source>
</reference>
<dbReference type="GO" id="GO:0016020">
    <property type="term" value="C:membrane"/>
    <property type="evidence" value="ECO:0007669"/>
    <property type="project" value="UniProtKB-SubCell"/>
</dbReference>
<feature type="transmembrane region" description="Helical" evidence="10">
    <location>
        <begin position="787"/>
        <end position="807"/>
    </location>
</feature>
<feature type="domain" description="ORC5 lid" evidence="12">
    <location>
        <begin position="252"/>
        <end position="293"/>
    </location>
</feature>
<dbReference type="GO" id="GO:0015031">
    <property type="term" value="P:protein transport"/>
    <property type="evidence" value="ECO:0007669"/>
    <property type="project" value="UniProtKB-KW"/>
</dbReference>
<comment type="caution">
    <text evidence="13">The sequence shown here is derived from an EMBL/GenBank/DDBJ whole genome shotgun (WGS) entry which is preliminary data.</text>
</comment>
<dbReference type="InterPro" id="IPR004813">
    <property type="entry name" value="OPT"/>
</dbReference>
<evidence type="ECO:0000313" key="14">
    <source>
        <dbReference type="Proteomes" id="UP001195769"/>
    </source>
</evidence>
<organism evidence="13 14">
    <name type="scientific">Suillus fuscotomentosus</name>
    <dbReference type="NCBI Taxonomy" id="1912939"/>
    <lineage>
        <taxon>Eukaryota</taxon>
        <taxon>Fungi</taxon>
        <taxon>Dikarya</taxon>
        <taxon>Basidiomycota</taxon>
        <taxon>Agaricomycotina</taxon>
        <taxon>Agaricomycetes</taxon>
        <taxon>Agaricomycetidae</taxon>
        <taxon>Boletales</taxon>
        <taxon>Suillineae</taxon>
        <taxon>Suillaceae</taxon>
        <taxon>Suillus</taxon>
    </lineage>
</organism>
<keyword evidence="5" id="KW-0571">Peptide transport</keyword>
<feature type="transmembrane region" description="Helical" evidence="10">
    <location>
        <begin position="1312"/>
        <end position="1334"/>
    </location>
</feature>
<evidence type="ECO:0000256" key="7">
    <source>
        <dbReference type="ARBA" id="ARBA00022989"/>
    </source>
</evidence>
<name>A0AAD4HWI5_9AGAM</name>
<evidence type="ECO:0000256" key="8">
    <source>
        <dbReference type="ARBA" id="ARBA00023136"/>
    </source>
</evidence>
<evidence type="ECO:0000256" key="4">
    <source>
        <dbReference type="ARBA" id="ARBA00022692"/>
    </source>
</evidence>
<feature type="transmembrane region" description="Helical" evidence="10">
    <location>
        <begin position="710"/>
        <end position="733"/>
    </location>
</feature>
<dbReference type="PANTHER" id="PTHR22601">
    <property type="entry name" value="ISP4 LIKE PROTEIN"/>
    <property type="match status" value="1"/>
</dbReference>
<dbReference type="Pfam" id="PF21639">
    <property type="entry name" value="ORC5_lid"/>
    <property type="match status" value="1"/>
</dbReference>
<feature type="domain" description="Origin recognition complex subunit 5 C-terminal" evidence="11">
    <location>
        <begin position="375"/>
        <end position="528"/>
    </location>
</feature>
<dbReference type="InterPro" id="IPR047088">
    <property type="entry name" value="ORC5_C"/>
</dbReference>
<dbReference type="Pfam" id="PF03169">
    <property type="entry name" value="OPT"/>
    <property type="match status" value="1"/>
</dbReference>
<dbReference type="Proteomes" id="UP001195769">
    <property type="component" value="Unassembled WGS sequence"/>
</dbReference>
<accession>A0AAD4HWI5</accession>
<keyword evidence="3" id="KW-0813">Transport</keyword>
<dbReference type="NCBIfam" id="TIGR00727">
    <property type="entry name" value="ISP4_OPT"/>
    <property type="match status" value="1"/>
</dbReference>
<evidence type="ECO:0000256" key="5">
    <source>
        <dbReference type="ARBA" id="ARBA00022856"/>
    </source>
</evidence>
<keyword evidence="8 10" id="KW-0472">Membrane</keyword>
<evidence type="ECO:0000259" key="11">
    <source>
        <dbReference type="Pfam" id="PF14630"/>
    </source>
</evidence>
<feature type="region of interest" description="Disordered" evidence="9">
    <location>
        <begin position="293"/>
        <end position="312"/>
    </location>
</feature>
<evidence type="ECO:0000313" key="13">
    <source>
        <dbReference type="EMBL" id="KAG1908774.1"/>
    </source>
</evidence>
<keyword evidence="14" id="KW-1185">Reference proteome</keyword>
<feature type="transmembrane region" description="Helical" evidence="10">
    <location>
        <begin position="1154"/>
        <end position="1175"/>
    </location>
</feature>
<feature type="transmembrane region" description="Helical" evidence="10">
    <location>
        <begin position="1283"/>
        <end position="1300"/>
    </location>
</feature>
<feature type="transmembrane region" description="Helical" evidence="10">
    <location>
        <begin position="888"/>
        <end position="909"/>
    </location>
</feature>
<dbReference type="InterPro" id="IPR004648">
    <property type="entry name" value="Oligpept_transpt"/>
</dbReference>
<keyword evidence="7 10" id="KW-1133">Transmembrane helix</keyword>
<feature type="transmembrane region" description="Helical" evidence="10">
    <location>
        <begin position="1078"/>
        <end position="1101"/>
    </location>
</feature>
<evidence type="ECO:0000256" key="1">
    <source>
        <dbReference type="ARBA" id="ARBA00004141"/>
    </source>
</evidence>
<feature type="transmembrane region" description="Helical" evidence="10">
    <location>
        <begin position="754"/>
        <end position="775"/>
    </location>
</feature>
<evidence type="ECO:0000256" key="6">
    <source>
        <dbReference type="ARBA" id="ARBA00022927"/>
    </source>
</evidence>
<sequence>MDLDETDSLSQLSDQFPGYEKFISHITSVTSTFVLPFLYITDRRNPRITASLLNQICCNSGDCSPTHFAHINATACFTARLLYDTILNALAKWEVAWENGCQNWPGEDGKRYNDSIDSFLHGLRNLRNKSWEGKAKGNGRIVDEEPNMVLLIERAERLKDNLPDLIVPLTRLAELSQVKITTIFLSSVRWEDIKPPLGASPDPYFIDYDLRVIGVFSDTIDSLLFEFISMPTTQPSAGTQDRTYHPSLLPLYEQYVEHVYNVCSLYTTDIRELQYIAAARWPGFVKPVLQEQSEVNGDGDPDPDGTRNELTLPASDGRMRLLKFFTPSLTAALDVLYPRLTNATDWALSNDPDMQAPEEAQRQINTEGRITVDHLPRMSKFILLAAFLASTNPAKSDVRMFGRGADKQKRRRRKSASPKKAGAQTTVAKITQRLLGPVVFPLDRLLAILGALLEENDVENRPHEPCFELPGEHTDMELGRVHIYAAITELTSMRALHRTTAVEKLEGPPMYKCGISFGVAGALAKDLQNPEPNYNHQSADTSAIAEIQSQPPVRKSSSPYQTNALLQQSNSCISMTRPTEFVSEPAAFPLQLLNPKPALKNSANLRLGSEVTDKQVDDHHDVQRSARLPAFAFATRDSMDDSADFDDPNLDPSQGPEFDDESPYPEVRSAVANTDDPSIHVTTLRTWVLGLAWAIIMPGVNQFFSLRYPSVPITGIVAQLLSFPIGRFCAAYIPRKTIFGISLNPGPFTIKEHVLITIMASVGASSAYATDIVAVQRVFYNQKFDFGYQWFLVMSSQLIGFSTGGITRRFLVSPPSMIWPVTLVSCALFNTLHSEQYAGIGRLGGLSRGRFFVYVFTSAFLWYFIPGYLFLSLSWFSWVTWIWPHDPVVSQLFGYVHGMGMSVITFDWAQIAYNGSPLAMPWWATANVIVGFVIFYWIVTPILYFQNTWYSLYMPISSRTSFDNTQHAYNVTRILTPEDTFNATAYKEYSPIFIPTAFVMSYGLSFASITATIVHCFIHFRKQIWYQARRSLREQADIHARLMSRYPQVPDWWYLSLFTLMFALGVVSIEIWPTEMPVWAFVVALLIALTYVIPCGMIQAITNQQIGLKYSLPGKPVAMMLFKTFGYISMAQALTFTSDLKLGHYMKIPPRKMFWCQIVAAIVAGTAQLGVQSWMFSNIPDMCSPTQKDGFTCPNVEVFGTASIIWGVIGPERLNVLLQLRVGVLHYRSSQPCRGLAGDEAVSKQLNTIRESIVSSHSSGQHCIIHHSPLIFNGTYKIPPASALNYVPWALVGFIFQYVIRRRNFAWWTKYNYVLSAALDAGLAVSIIFIFFVLQYPANGSIGEGLQHWWGNTVGSPLNYQLKRLMRLPIKVYYETADGMGTPVRQLHGSETFGILVVTVYSVL</sequence>